<evidence type="ECO:0000313" key="1">
    <source>
        <dbReference type="EMBL" id="PJF31452.1"/>
    </source>
</evidence>
<reference evidence="1 2" key="1">
    <citation type="submission" date="2017-11" db="EMBL/GenBank/DDBJ databases">
        <title>Evolution of Phototrophy in the Chloroflexi Phylum Driven by Horizontal Gene Transfer.</title>
        <authorList>
            <person name="Ward L.M."/>
            <person name="Hemp J."/>
            <person name="Shih P.M."/>
            <person name="Mcglynn S.E."/>
            <person name="Fischer W."/>
        </authorList>
    </citation>
    <scope>NUCLEOTIDE SEQUENCE [LARGE SCALE GENOMIC DNA]</scope>
    <source>
        <strain evidence="1">CP2_2F</strain>
    </source>
</reference>
<dbReference type="AlphaFoldDB" id="A0A2M8P1N9"/>
<evidence type="ECO:0000313" key="2">
    <source>
        <dbReference type="Proteomes" id="UP000228921"/>
    </source>
</evidence>
<name>A0A2M8P1N9_9CHLR</name>
<accession>A0A2M8P1N9</accession>
<sequence>MSDQRWDQLCLQGASASEVAEQVRATLLAHGYAPYDPFHGGSGTPPRFKQFVRLFVLPPQAGWIRILGAQDPALLPELVRTLSADGLLIHAWFTAQEGGLEAYREGKVDPALLVPYVGEAVRSEGAPHSSTLPSEVAKLAQERGVNPQQAEKLIGRFARNIFGKQAGSVQQEAAQLFKSAWESPGAQRLLTLIARVRLPFDLRTPDFETLREAYQATRLLGRRPNATLLDSERAALSAVPYAAEAIPVYMGK</sequence>
<organism evidence="1 2">
    <name type="scientific">Candidatus Thermofonsia Clade 1 bacterium</name>
    <dbReference type="NCBI Taxonomy" id="2364210"/>
    <lineage>
        <taxon>Bacteria</taxon>
        <taxon>Bacillati</taxon>
        <taxon>Chloroflexota</taxon>
        <taxon>Candidatus Thermofontia</taxon>
        <taxon>Candidatus Thermofonsia Clade 1</taxon>
    </lineage>
</organism>
<protein>
    <submittedName>
        <fullName evidence="1">Uncharacterized protein</fullName>
    </submittedName>
</protein>
<comment type="caution">
    <text evidence="1">The sequence shown here is derived from an EMBL/GenBank/DDBJ whole genome shotgun (WGS) entry which is preliminary data.</text>
</comment>
<proteinExistence type="predicted"/>
<dbReference type="Proteomes" id="UP000228921">
    <property type="component" value="Unassembled WGS sequence"/>
</dbReference>
<gene>
    <name evidence="1" type="ORF">CUN51_03745</name>
</gene>
<dbReference type="EMBL" id="PGTK01000003">
    <property type="protein sequence ID" value="PJF31452.1"/>
    <property type="molecule type" value="Genomic_DNA"/>
</dbReference>